<evidence type="ECO:0000259" key="2">
    <source>
        <dbReference type="Pfam" id="PF07883"/>
    </source>
</evidence>
<proteinExistence type="predicted"/>
<protein>
    <submittedName>
        <fullName evidence="3">Cupin domain-containing protein</fullName>
    </submittedName>
</protein>
<feature type="chain" id="PRO_5046358641" evidence="1">
    <location>
        <begin position="21"/>
        <end position="155"/>
    </location>
</feature>
<keyword evidence="1" id="KW-0732">Signal</keyword>
<accession>A0ABV6IXB3</accession>
<dbReference type="RefSeq" id="WP_377052715.1">
    <property type="nucleotide sequence ID" value="NZ_JBHLVZ010000060.1"/>
</dbReference>
<dbReference type="Proteomes" id="UP001589789">
    <property type="component" value="Unassembled WGS sequence"/>
</dbReference>
<dbReference type="PANTHER" id="PTHR43346">
    <property type="entry name" value="LIGAND BINDING DOMAIN PROTEIN, PUTATIVE (AFU_ORTHOLOGUE AFUA_6G14370)-RELATED"/>
    <property type="match status" value="1"/>
</dbReference>
<name>A0ABV6IXB3_9PROT</name>
<dbReference type="PANTHER" id="PTHR43346:SF1">
    <property type="entry name" value="QUERCETIN 2,3-DIOXYGENASE-RELATED"/>
    <property type="match status" value="1"/>
</dbReference>
<organism evidence="3 4">
    <name type="scientific">Muricoccus vinaceus</name>
    <dbReference type="NCBI Taxonomy" id="424704"/>
    <lineage>
        <taxon>Bacteria</taxon>
        <taxon>Pseudomonadati</taxon>
        <taxon>Pseudomonadota</taxon>
        <taxon>Alphaproteobacteria</taxon>
        <taxon>Acetobacterales</taxon>
        <taxon>Roseomonadaceae</taxon>
        <taxon>Muricoccus</taxon>
    </lineage>
</organism>
<feature type="domain" description="Cupin type-2" evidence="2">
    <location>
        <begin position="84"/>
        <end position="141"/>
    </location>
</feature>
<gene>
    <name evidence="3" type="ORF">ACFFIC_17650</name>
</gene>
<dbReference type="InterPro" id="IPR011051">
    <property type="entry name" value="RmlC_Cupin_sf"/>
</dbReference>
<feature type="signal peptide" evidence="1">
    <location>
        <begin position="1"/>
        <end position="20"/>
    </location>
</feature>
<keyword evidence="4" id="KW-1185">Reference proteome</keyword>
<evidence type="ECO:0000256" key="1">
    <source>
        <dbReference type="SAM" id="SignalP"/>
    </source>
</evidence>
<comment type="caution">
    <text evidence="3">The sequence shown here is derived from an EMBL/GenBank/DDBJ whole genome shotgun (WGS) entry which is preliminary data.</text>
</comment>
<dbReference type="Pfam" id="PF07883">
    <property type="entry name" value="Cupin_2"/>
    <property type="match status" value="1"/>
</dbReference>
<evidence type="ECO:0000313" key="3">
    <source>
        <dbReference type="EMBL" id="MFC0387355.1"/>
    </source>
</evidence>
<dbReference type="EMBL" id="JBHLVZ010000060">
    <property type="protein sequence ID" value="MFC0387355.1"/>
    <property type="molecule type" value="Genomic_DNA"/>
</dbReference>
<dbReference type="SUPFAM" id="SSF51182">
    <property type="entry name" value="RmlC-like cupins"/>
    <property type="match status" value="1"/>
</dbReference>
<dbReference type="InterPro" id="IPR014710">
    <property type="entry name" value="RmlC-like_jellyroll"/>
</dbReference>
<sequence>MRLPVICGGLAVAFAAGLFAADVVPHAWAQGAAARPAMTPQIVNVFTMTDEEIGPMRPGADVRSRTLVDSEHGTIAVQSGNVMKHFHADADEIQLILDGTGSFWLGDREVQVKPGDMVIIPRRTAHAGSRATTGRFRAVAIKLPPQRPDDVVAVP</sequence>
<reference evidence="3 4" key="1">
    <citation type="submission" date="2024-09" db="EMBL/GenBank/DDBJ databases">
        <authorList>
            <person name="Sun Q."/>
            <person name="Mori K."/>
        </authorList>
    </citation>
    <scope>NUCLEOTIDE SEQUENCE [LARGE SCALE GENOMIC DNA]</scope>
    <source>
        <strain evidence="3 4">CCM 7468</strain>
    </source>
</reference>
<dbReference type="Gene3D" id="2.60.120.10">
    <property type="entry name" value="Jelly Rolls"/>
    <property type="match status" value="1"/>
</dbReference>
<dbReference type="InterPro" id="IPR052538">
    <property type="entry name" value="Flavonoid_dioxygenase-like"/>
</dbReference>
<dbReference type="InterPro" id="IPR013096">
    <property type="entry name" value="Cupin_2"/>
</dbReference>
<evidence type="ECO:0000313" key="4">
    <source>
        <dbReference type="Proteomes" id="UP001589789"/>
    </source>
</evidence>